<dbReference type="AlphaFoldDB" id="A0A3M0JUG9"/>
<reference evidence="14 15" key="1">
    <citation type="submission" date="2018-07" db="EMBL/GenBank/DDBJ databases">
        <title>A high quality draft genome assembly of the barn swallow (H. rustica rustica).</title>
        <authorList>
            <person name="Formenti G."/>
            <person name="Chiara M."/>
            <person name="Poveda L."/>
            <person name="Francoijs K.-J."/>
            <person name="Bonisoli-Alquati A."/>
            <person name="Canova L."/>
            <person name="Gianfranceschi L."/>
            <person name="Horner D.S."/>
            <person name="Saino N."/>
        </authorList>
    </citation>
    <scope>NUCLEOTIDE SEQUENCE [LARGE SCALE GENOMIC DNA]</scope>
    <source>
        <strain evidence="14">Chelidonia</strain>
        <tissue evidence="14">Blood</tissue>
    </source>
</reference>
<dbReference type="InterPro" id="IPR012337">
    <property type="entry name" value="RNaseH-like_sf"/>
</dbReference>
<dbReference type="GO" id="GO:0003964">
    <property type="term" value="F:RNA-directed DNA polymerase activity"/>
    <property type="evidence" value="ECO:0007669"/>
    <property type="project" value="UniProtKB-KW"/>
</dbReference>
<dbReference type="InterPro" id="IPR001584">
    <property type="entry name" value="Integrase_cat-core"/>
</dbReference>
<keyword evidence="4" id="KW-0540">Nuclease</keyword>
<dbReference type="EC" id="2.7.7.49" evidence="1"/>
<dbReference type="SUPFAM" id="SSF46919">
    <property type="entry name" value="N-terminal Zn binding domain of HIV integrase"/>
    <property type="match status" value="1"/>
</dbReference>
<evidence type="ECO:0000256" key="8">
    <source>
        <dbReference type="ARBA" id="ARBA00022833"/>
    </source>
</evidence>
<evidence type="ECO:0000256" key="6">
    <source>
        <dbReference type="ARBA" id="ARBA00022759"/>
    </source>
</evidence>
<comment type="caution">
    <text evidence="14">The sequence shown here is derived from an EMBL/GenBank/DDBJ whole genome shotgun (WGS) entry which is preliminary data.</text>
</comment>
<keyword evidence="6" id="KW-0255">Endonuclease</keyword>
<protein>
    <recommendedName>
        <fullName evidence="1">RNA-directed DNA polymerase</fullName>
        <ecNumber evidence="1">2.7.7.49</ecNumber>
    </recommendedName>
</protein>
<dbReference type="PROSITE" id="PS50876">
    <property type="entry name" value="ZF_INTEGRASE"/>
    <property type="match status" value="1"/>
</dbReference>
<evidence type="ECO:0000256" key="1">
    <source>
        <dbReference type="ARBA" id="ARBA00012493"/>
    </source>
</evidence>
<evidence type="ECO:0000256" key="5">
    <source>
        <dbReference type="ARBA" id="ARBA00022723"/>
    </source>
</evidence>
<keyword evidence="9" id="KW-0695">RNA-directed DNA polymerase</keyword>
<dbReference type="Pfam" id="PF00665">
    <property type="entry name" value="rve"/>
    <property type="match status" value="1"/>
</dbReference>
<dbReference type="InterPro" id="IPR017856">
    <property type="entry name" value="Integrase-like_N"/>
</dbReference>
<dbReference type="PANTHER" id="PTHR41694">
    <property type="entry name" value="ENDOGENOUS RETROVIRUS GROUP K MEMBER POL PROTEIN"/>
    <property type="match status" value="1"/>
</dbReference>
<dbReference type="GO" id="GO:0008270">
    <property type="term" value="F:zinc ion binding"/>
    <property type="evidence" value="ECO:0007669"/>
    <property type="project" value="UniProtKB-KW"/>
</dbReference>
<dbReference type="Gene3D" id="1.10.10.200">
    <property type="match status" value="1"/>
</dbReference>
<evidence type="ECO:0000313" key="15">
    <source>
        <dbReference type="Proteomes" id="UP000269221"/>
    </source>
</evidence>
<keyword evidence="7" id="KW-0378">Hydrolase</keyword>
<keyword evidence="10" id="KW-0511">Multifunctional enzyme</keyword>
<dbReference type="STRING" id="333673.A0A3M0JUG9"/>
<dbReference type="GO" id="GO:0015074">
    <property type="term" value="P:DNA integration"/>
    <property type="evidence" value="ECO:0007669"/>
    <property type="project" value="InterPro"/>
</dbReference>
<dbReference type="GO" id="GO:0035613">
    <property type="term" value="F:RNA stem-loop binding"/>
    <property type="evidence" value="ECO:0007669"/>
    <property type="project" value="TreeGrafter"/>
</dbReference>
<organism evidence="14 15">
    <name type="scientific">Hirundo rustica rustica</name>
    <dbReference type="NCBI Taxonomy" id="333673"/>
    <lineage>
        <taxon>Eukaryota</taxon>
        <taxon>Metazoa</taxon>
        <taxon>Chordata</taxon>
        <taxon>Craniata</taxon>
        <taxon>Vertebrata</taxon>
        <taxon>Euteleostomi</taxon>
        <taxon>Archelosauria</taxon>
        <taxon>Archosauria</taxon>
        <taxon>Dinosauria</taxon>
        <taxon>Saurischia</taxon>
        <taxon>Theropoda</taxon>
        <taxon>Coelurosauria</taxon>
        <taxon>Aves</taxon>
        <taxon>Neognathae</taxon>
        <taxon>Neoaves</taxon>
        <taxon>Telluraves</taxon>
        <taxon>Australaves</taxon>
        <taxon>Passeriformes</taxon>
        <taxon>Sylvioidea</taxon>
        <taxon>Hirundinidae</taxon>
        <taxon>Hirundo</taxon>
    </lineage>
</organism>
<evidence type="ECO:0000256" key="9">
    <source>
        <dbReference type="ARBA" id="ARBA00022918"/>
    </source>
</evidence>
<dbReference type="GO" id="GO:0004519">
    <property type="term" value="F:endonuclease activity"/>
    <property type="evidence" value="ECO:0007669"/>
    <property type="project" value="UniProtKB-KW"/>
</dbReference>
<dbReference type="EMBL" id="QRBI01000134">
    <property type="protein sequence ID" value="RMC02390.1"/>
    <property type="molecule type" value="Genomic_DNA"/>
</dbReference>
<gene>
    <name evidence="14" type="ORF">DUI87_21560</name>
</gene>
<evidence type="ECO:0000259" key="13">
    <source>
        <dbReference type="PROSITE" id="PS50994"/>
    </source>
</evidence>
<dbReference type="PROSITE" id="PS50994">
    <property type="entry name" value="INTEGRASE"/>
    <property type="match status" value="1"/>
</dbReference>
<feature type="domain" description="Integrase catalytic" evidence="13">
    <location>
        <begin position="48"/>
        <end position="175"/>
    </location>
</feature>
<evidence type="ECO:0000256" key="7">
    <source>
        <dbReference type="ARBA" id="ARBA00022801"/>
    </source>
</evidence>
<dbReference type="GO" id="GO:0016787">
    <property type="term" value="F:hydrolase activity"/>
    <property type="evidence" value="ECO:0007669"/>
    <property type="project" value="UniProtKB-KW"/>
</dbReference>
<name>A0A3M0JUG9_HIRRU</name>
<sequence length="175" mass="19401">MQATASHEFFHQNTHTLQKQFQLTPTEAHDIVESCDDFHALAVPLPAEALGPRRFGTDVTQIAEFGQLKYVHVTVDTFYSAMWASTHTGEKTLNVIAHRRQAFAVLGIPSAMKTDSGPAYALQKASDETHQPQAKVQILGYTGHLQSVFVLTCDRKGKIQPIGKLETLTKMKVIK</sequence>
<keyword evidence="8" id="KW-0862">Zinc</keyword>
<keyword evidence="3" id="KW-0548">Nucleotidyltransferase</keyword>
<dbReference type="PANTHER" id="PTHR41694:SF4">
    <property type="entry name" value="ENDOGENOUS RETROVIRUS GROUP K MEMBER 10 POL PROTEIN-RELATED"/>
    <property type="match status" value="1"/>
</dbReference>
<dbReference type="InterPro" id="IPR003308">
    <property type="entry name" value="Integrase_Zn-bd_dom_N"/>
</dbReference>
<keyword evidence="11" id="KW-0863">Zinc-finger</keyword>
<evidence type="ECO:0000256" key="11">
    <source>
        <dbReference type="PROSITE-ProRule" id="PRU00450"/>
    </source>
</evidence>
<dbReference type="InterPro" id="IPR036397">
    <property type="entry name" value="RNaseH_sf"/>
</dbReference>
<evidence type="ECO:0000256" key="2">
    <source>
        <dbReference type="ARBA" id="ARBA00022679"/>
    </source>
</evidence>
<keyword evidence="15" id="KW-1185">Reference proteome</keyword>
<evidence type="ECO:0000256" key="4">
    <source>
        <dbReference type="ARBA" id="ARBA00022722"/>
    </source>
</evidence>
<proteinExistence type="predicted"/>
<dbReference type="Proteomes" id="UP000269221">
    <property type="component" value="Unassembled WGS sequence"/>
</dbReference>
<evidence type="ECO:0000259" key="12">
    <source>
        <dbReference type="PROSITE" id="PS50876"/>
    </source>
</evidence>
<evidence type="ECO:0000256" key="10">
    <source>
        <dbReference type="ARBA" id="ARBA00023268"/>
    </source>
</evidence>
<keyword evidence="2" id="KW-0808">Transferase</keyword>
<dbReference type="SUPFAM" id="SSF53098">
    <property type="entry name" value="Ribonuclease H-like"/>
    <property type="match status" value="1"/>
</dbReference>
<feature type="domain" description="Integrase-type" evidence="12">
    <location>
        <begin position="1"/>
        <end position="39"/>
    </location>
</feature>
<accession>A0A3M0JUG9</accession>
<dbReference type="OrthoDB" id="9222882at2759"/>
<evidence type="ECO:0000313" key="14">
    <source>
        <dbReference type="EMBL" id="RMC02390.1"/>
    </source>
</evidence>
<dbReference type="Pfam" id="PF02022">
    <property type="entry name" value="Integrase_Zn"/>
    <property type="match status" value="1"/>
</dbReference>
<dbReference type="Gene3D" id="3.30.420.10">
    <property type="entry name" value="Ribonuclease H-like superfamily/Ribonuclease H"/>
    <property type="match status" value="1"/>
</dbReference>
<keyword evidence="5" id="KW-0479">Metal-binding</keyword>
<evidence type="ECO:0000256" key="3">
    <source>
        <dbReference type="ARBA" id="ARBA00022695"/>
    </source>
</evidence>